<dbReference type="Proteomes" id="UP000054717">
    <property type="component" value="Unassembled WGS sequence"/>
</dbReference>
<protein>
    <recommendedName>
        <fullName evidence="3">DUF2917 domain-containing protein</fullName>
    </recommendedName>
</protein>
<dbReference type="STRING" id="326475.AWB66_06116"/>
<reference evidence="1" key="1">
    <citation type="submission" date="2016-01" db="EMBL/GenBank/DDBJ databases">
        <authorList>
            <person name="Peeters Charlotte."/>
        </authorList>
    </citation>
    <scope>NUCLEOTIDE SEQUENCE</scope>
    <source>
        <strain evidence="1">LMG 22936</strain>
    </source>
</reference>
<evidence type="ECO:0008006" key="3">
    <source>
        <dbReference type="Google" id="ProtNLM"/>
    </source>
</evidence>
<comment type="caution">
    <text evidence="1">The sequence shown here is derived from an EMBL/GenBank/DDBJ whole genome shotgun (WGS) entry which is preliminary data.</text>
</comment>
<sequence>MREIRIYELDRRDVPTGWFIDRPQTLKVTHGQLWVTVEGEADDLWLHAGESIELQPYSTIWVSASEEGGRFSMASVSAPRKAWLDRAIAWLARRPQSGTRVMAS</sequence>
<dbReference type="EMBL" id="FCNZ02000057">
    <property type="protein sequence ID" value="SAL79791.1"/>
    <property type="molecule type" value="Genomic_DNA"/>
</dbReference>
<gene>
    <name evidence="1" type="ORF">AWB66_06116</name>
</gene>
<name>A0A158KH97_9BURK</name>
<evidence type="ECO:0000313" key="1">
    <source>
        <dbReference type="EMBL" id="SAL79791.1"/>
    </source>
</evidence>
<dbReference type="Pfam" id="PF11142">
    <property type="entry name" value="DUF2917"/>
    <property type="match status" value="1"/>
</dbReference>
<dbReference type="RefSeq" id="WP_087633808.1">
    <property type="nucleotide sequence ID" value="NZ_FCNZ02000057.1"/>
</dbReference>
<accession>A0A158KH97</accession>
<dbReference type="InterPro" id="IPR021317">
    <property type="entry name" value="DUF2917"/>
</dbReference>
<dbReference type="AlphaFoldDB" id="A0A158KH97"/>
<organism evidence="1 2">
    <name type="scientific">Caballeronia telluris</name>
    <dbReference type="NCBI Taxonomy" id="326475"/>
    <lineage>
        <taxon>Bacteria</taxon>
        <taxon>Pseudomonadati</taxon>
        <taxon>Pseudomonadota</taxon>
        <taxon>Betaproteobacteria</taxon>
        <taxon>Burkholderiales</taxon>
        <taxon>Burkholderiaceae</taxon>
        <taxon>Caballeronia</taxon>
    </lineage>
</organism>
<proteinExistence type="predicted"/>
<evidence type="ECO:0000313" key="2">
    <source>
        <dbReference type="Proteomes" id="UP000054717"/>
    </source>
</evidence>
<keyword evidence="2" id="KW-1185">Reference proteome</keyword>